<dbReference type="AlphaFoldDB" id="A0A8S9WQ64"/>
<evidence type="ECO:0000313" key="4">
    <source>
        <dbReference type="Proteomes" id="UP000466442"/>
    </source>
</evidence>
<organism evidence="3 4">
    <name type="scientific">Apolygus lucorum</name>
    <name type="common">Small green plant bug</name>
    <name type="synonym">Lygocoris lucorum</name>
    <dbReference type="NCBI Taxonomy" id="248454"/>
    <lineage>
        <taxon>Eukaryota</taxon>
        <taxon>Metazoa</taxon>
        <taxon>Ecdysozoa</taxon>
        <taxon>Arthropoda</taxon>
        <taxon>Hexapoda</taxon>
        <taxon>Insecta</taxon>
        <taxon>Pterygota</taxon>
        <taxon>Neoptera</taxon>
        <taxon>Paraneoptera</taxon>
        <taxon>Hemiptera</taxon>
        <taxon>Heteroptera</taxon>
        <taxon>Panheteroptera</taxon>
        <taxon>Cimicomorpha</taxon>
        <taxon>Miridae</taxon>
        <taxon>Mirini</taxon>
        <taxon>Apolygus</taxon>
    </lineage>
</organism>
<name>A0A8S9WQ64_APOLU</name>
<feature type="chain" id="PRO_5035886160" evidence="2">
    <location>
        <begin position="20"/>
        <end position="101"/>
    </location>
</feature>
<sequence length="101" mass="11144">MRAVLLISVMYVLLGLVVGQFQYYPPPCDCSSDENKPENCDGLVADKRRYTVIPNCDCTSGVNKPESCDVCREPVPRKTSDLFTPGSLAQSTGRSYCQCEL</sequence>
<feature type="region of interest" description="Disordered" evidence="1">
    <location>
        <begin position="82"/>
        <end position="101"/>
    </location>
</feature>
<gene>
    <name evidence="3" type="ORF">GE061_008029</name>
</gene>
<reference evidence="3" key="1">
    <citation type="journal article" date="2021" name="Mol. Ecol. Resour.">
        <title>Apolygus lucorum genome provides insights into omnivorousness and mesophyll feeding.</title>
        <authorList>
            <person name="Liu Y."/>
            <person name="Liu H."/>
            <person name="Wang H."/>
            <person name="Huang T."/>
            <person name="Liu B."/>
            <person name="Yang B."/>
            <person name="Yin L."/>
            <person name="Li B."/>
            <person name="Zhang Y."/>
            <person name="Zhang S."/>
            <person name="Jiang F."/>
            <person name="Zhang X."/>
            <person name="Ren Y."/>
            <person name="Wang B."/>
            <person name="Wang S."/>
            <person name="Lu Y."/>
            <person name="Wu K."/>
            <person name="Fan W."/>
            <person name="Wang G."/>
        </authorList>
    </citation>
    <scope>NUCLEOTIDE SEQUENCE</scope>
    <source>
        <strain evidence="3">12Hb</strain>
    </source>
</reference>
<dbReference type="EMBL" id="WIXP02000016">
    <property type="protein sequence ID" value="KAF6198281.1"/>
    <property type="molecule type" value="Genomic_DNA"/>
</dbReference>
<evidence type="ECO:0000256" key="2">
    <source>
        <dbReference type="SAM" id="SignalP"/>
    </source>
</evidence>
<keyword evidence="2" id="KW-0732">Signal</keyword>
<keyword evidence="4" id="KW-1185">Reference proteome</keyword>
<evidence type="ECO:0000313" key="3">
    <source>
        <dbReference type="EMBL" id="KAF6198281.1"/>
    </source>
</evidence>
<accession>A0A8S9WQ64</accession>
<evidence type="ECO:0000256" key="1">
    <source>
        <dbReference type="SAM" id="MobiDB-lite"/>
    </source>
</evidence>
<protein>
    <submittedName>
        <fullName evidence="3">Uncharacterized protein</fullName>
    </submittedName>
</protein>
<feature type="signal peptide" evidence="2">
    <location>
        <begin position="1"/>
        <end position="19"/>
    </location>
</feature>
<comment type="caution">
    <text evidence="3">The sequence shown here is derived from an EMBL/GenBank/DDBJ whole genome shotgun (WGS) entry which is preliminary data.</text>
</comment>
<dbReference type="Proteomes" id="UP000466442">
    <property type="component" value="Linkage Group LG16"/>
</dbReference>
<proteinExistence type="predicted"/>